<comment type="caution">
    <text evidence="1">The sequence shown here is derived from an EMBL/GenBank/DDBJ whole genome shotgun (WGS) entry which is preliminary data.</text>
</comment>
<sequence>MENLYKVDEYSGKLPNPKSFPIQGATIYAFQDRPYTFSDGFILDLSVREGDKERLMAKAIKASPFSNLSGVITDAEKSPMLLSEPEFIYDSNYPAYIVFTPNGEPIAIQVKYYRYFRNRYPGCQFYSKGDKIGIIAIKVDNKVVGTSMPMFFEERTLTKIKEERQHCSTFNPNLLQASSLFLAGI</sequence>
<protein>
    <submittedName>
        <fullName evidence="1">Uncharacterized protein</fullName>
    </submittedName>
</protein>
<proteinExistence type="predicted"/>
<reference evidence="1" key="1">
    <citation type="journal article" date="2014" name="Front. Microbiol.">
        <title>High frequency of phylogenetically diverse reductive dehalogenase-homologous genes in deep subseafloor sedimentary metagenomes.</title>
        <authorList>
            <person name="Kawai M."/>
            <person name="Futagami T."/>
            <person name="Toyoda A."/>
            <person name="Takaki Y."/>
            <person name="Nishi S."/>
            <person name="Hori S."/>
            <person name="Arai W."/>
            <person name="Tsubouchi T."/>
            <person name="Morono Y."/>
            <person name="Uchiyama I."/>
            <person name="Ito T."/>
            <person name="Fujiyama A."/>
            <person name="Inagaki F."/>
            <person name="Takami H."/>
        </authorList>
    </citation>
    <scope>NUCLEOTIDE SEQUENCE</scope>
    <source>
        <strain evidence="1">Expedition CK06-06</strain>
    </source>
</reference>
<dbReference type="AlphaFoldDB" id="X1M9J3"/>
<name>X1M9J3_9ZZZZ</name>
<organism evidence="1">
    <name type="scientific">marine sediment metagenome</name>
    <dbReference type="NCBI Taxonomy" id="412755"/>
    <lineage>
        <taxon>unclassified sequences</taxon>
        <taxon>metagenomes</taxon>
        <taxon>ecological metagenomes</taxon>
    </lineage>
</organism>
<gene>
    <name evidence="1" type="ORF">S06H3_13477</name>
</gene>
<evidence type="ECO:0000313" key="1">
    <source>
        <dbReference type="EMBL" id="GAI14776.1"/>
    </source>
</evidence>
<accession>X1M9J3</accession>
<dbReference type="EMBL" id="BARV01006581">
    <property type="protein sequence ID" value="GAI14776.1"/>
    <property type="molecule type" value="Genomic_DNA"/>
</dbReference>